<organism evidence="2 3">
    <name type="scientific">Macrococcus equipercicus</name>
    <dbReference type="NCBI Taxonomy" id="69967"/>
    <lineage>
        <taxon>Bacteria</taxon>
        <taxon>Bacillati</taxon>
        <taxon>Bacillota</taxon>
        <taxon>Bacilli</taxon>
        <taxon>Bacillales</taxon>
        <taxon>Staphylococcaceae</taxon>
        <taxon>Macrococcus</taxon>
    </lineage>
</organism>
<keyword evidence="1" id="KW-0472">Membrane</keyword>
<evidence type="ECO:0008006" key="4">
    <source>
        <dbReference type="Google" id="ProtNLM"/>
    </source>
</evidence>
<protein>
    <recommendedName>
        <fullName evidence="4">DUF3278 domain-containing protein</fullName>
    </recommendedName>
</protein>
<sequence length="171" mass="20303">MNIQEKMLQRYMGFHNPRDEYQKNEMYHVLANGTIYIFGLVTLFLLISLCWDVYYHQFSAATPLLLFIQTFIFLFTTLKGNKIRKDNQTMYIESYDEKHYNQQISVLKRQMIYVSIFLFTANLVVSSYVTALTDNHMPRLDIFDILGTIVEISILVTFIYLLAKMMMAKRF</sequence>
<feature type="transmembrane region" description="Helical" evidence="1">
    <location>
        <begin position="33"/>
        <end position="54"/>
    </location>
</feature>
<dbReference type="Proteomes" id="UP001057381">
    <property type="component" value="Chromosome"/>
</dbReference>
<dbReference type="EMBL" id="CP073809">
    <property type="protein sequence ID" value="UTH13874.1"/>
    <property type="molecule type" value="Genomic_DNA"/>
</dbReference>
<feature type="transmembrane region" description="Helical" evidence="1">
    <location>
        <begin position="142"/>
        <end position="163"/>
    </location>
</feature>
<feature type="transmembrane region" description="Helical" evidence="1">
    <location>
        <begin position="111"/>
        <end position="130"/>
    </location>
</feature>
<feature type="transmembrane region" description="Helical" evidence="1">
    <location>
        <begin position="60"/>
        <end position="78"/>
    </location>
</feature>
<dbReference type="AlphaFoldDB" id="A0A9Q9F3E2"/>
<evidence type="ECO:0000256" key="1">
    <source>
        <dbReference type="SAM" id="Phobius"/>
    </source>
</evidence>
<reference evidence="2" key="1">
    <citation type="submission" date="2021-04" db="EMBL/GenBank/DDBJ databases">
        <title>Complete Genome Sequences of Macrococcus spp. from dog and cattle.</title>
        <authorList>
            <person name="Schwendener S."/>
            <person name="Perreten V."/>
        </authorList>
    </citation>
    <scope>NUCLEOTIDE SEQUENCE</scope>
    <source>
        <strain evidence="2">Epi0143-OL</strain>
    </source>
</reference>
<dbReference type="RefSeq" id="WP_254250017.1">
    <property type="nucleotide sequence ID" value="NZ_CP073809.1"/>
</dbReference>
<dbReference type="KEGG" id="mequ:KFV11_00415"/>
<accession>A0A9Q9F3E2</accession>
<keyword evidence="1" id="KW-1133">Transmembrane helix</keyword>
<evidence type="ECO:0000313" key="2">
    <source>
        <dbReference type="EMBL" id="UTH13874.1"/>
    </source>
</evidence>
<proteinExistence type="predicted"/>
<name>A0A9Q9F3E2_9STAP</name>
<gene>
    <name evidence="2" type="ORF">KFV11_00415</name>
</gene>
<keyword evidence="1" id="KW-0812">Transmembrane</keyword>
<evidence type="ECO:0000313" key="3">
    <source>
        <dbReference type="Proteomes" id="UP001057381"/>
    </source>
</evidence>